<dbReference type="PANTHER" id="PTHR48051:SF1">
    <property type="entry name" value="RAS SUPPRESSOR PROTEIN 1"/>
    <property type="match status" value="1"/>
</dbReference>
<keyword evidence="2" id="KW-0677">Repeat</keyword>
<dbReference type="Proteomes" id="UP000729913">
    <property type="component" value="Unassembled WGS sequence"/>
</dbReference>
<dbReference type="Pfam" id="PF23598">
    <property type="entry name" value="LRR_14"/>
    <property type="match status" value="1"/>
</dbReference>
<dbReference type="GO" id="GO:0005737">
    <property type="term" value="C:cytoplasm"/>
    <property type="evidence" value="ECO:0007669"/>
    <property type="project" value="TreeGrafter"/>
</dbReference>
<protein>
    <recommendedName>
        <fullName evidence="3">Disease resistance R13L4/SHOC-2-like LRR domain-containing protein</fullName>
    </recommendedName>
</protein>
<dbReference type="SMART" id="SM00369">
    <property type="entry name" value="LRR_TYP"/>
    <property type="match status" value="15"/>
</dbReference>
<name>A0A8J5QWI2_9HYME</name>
<evidence type="ECO:0000256" key="2">
    <source>
        <dbReference type="ARBA" id="ARBA00022737"/>
    </source>
</evidence>
<evidence type="ECO:0000259" key="3">
    <source>
        <dbReference type="Pfam" id="PF23598"/>
    </source>
</evidence>
<feature type="domain" description="Disease resistance R13L4/SHOC-2-like LRR" evidence="3">
    <location>
        <begin position="481"/>
        <end position="583"/>
    </location>
</feature>
<reference evidence="4" key="1">
    <citation type="submission" date="2020-03" db="EMBL/GenBank/DDBJ databases">
        <authorList>
            <person name="Chebbi M.A."/>
            <person name="Drezen J.M."/>
        </authorList>
    </citation>
    <scope>NUCLEOTIDE SEQUENCE</scope>
    <source>
        <tissue evidence="4">Whole body</tissue>
    </source>
</reference>
<keyword evidence="1" id="KW-0433">Leucine-rich repeat</keyword>
<dbReference type="FunFam" id="3.80.10.10:FF:000116">
    <property type="entry name" value="Leucine-rich repeat-containing protein 40"/>
    <property type="match status" value="1"/>
</dbReference>
<sequence>MSVEKRKINLDKRKKFVNHLAVFKPRTKKDDNNELSERIIITARKTGELNLSSRGLATVPKRVWTINDLTKEEIEELHMNLDFDDDRDRWWEQELLKTLNLCSNSITTIDPEIENLSDLIDLDFHDNLIEELSDALKTLSKLRKLNLSHNNLNKINTSLFTLENLRHLNLSHNNIQELDPSIGDLVMLETLNLSYNNIAKLPVGLGYLVRLCNLDLSHNLLIELPPDIMSMRVVKKFDASFNHFEVTPPLGEMRKLEILNLQDNRLSVFPDVIGCTALREIYLSNNQITEFKMECLEGIGQLKSLVMSNNKIETIPDDIITLLNLERLDLSFNKLTFVSNSLCVMPNLKHLIIDGNKIKNVRRDIIQCGTPRILRHLRQGFDSESIELNRSLSPCPAMIPGPDKYMMKHTKLLSLAAQNLDQIPDIVLEDASEAKVTCVDLSRNRLTQLPDKLNLIKSIEDLKLFCNQLTSLPDWIGELCCRLRYLDLSKNQLTNLPESIGKLELLREINISHNKFTVVPECIYNISHLEILIVHDNRVKEIDASSFAKLKRLAKLDLSNNDIGHVPPELGNQTNIRTLLLSGNCFKQPRQAILVKGTDDILSYLRNQIPL</sequence>
<organism evidence="4 5">
    <name type="scientific">Cotesia typhae</name>
    <dbReference type="NCBI Taxonomy" id="2053667"/>
    <lineage>
        <taxon>Eukaryota</taxon>
        <taxon>Metazoa</taxon>
        <taxon>Ecdysozoa</taxon>
        <taxon>Arthropoda</taxon>
        <taxon>Hexapoda</taxon>
        <taxon>Insecta</taxon>
        <taxon>Pterygota</taxon>
        <taxon>Neoptera</taxon>
        <taxon>Endopterygota</taxon>
        <taxon>Hymenoptera</taxon>
        <taxon>Apocrita</taxon>
        <taxon>Ichneumonoidea</taxon>
        <taxon>Braconidae</taxon>
        <taxon>Microgastrinae</taxon>
        <taxon>Cotesia</taxon>
    </lineage>
</organism>
<dbReference type="EMBL" id="JAAOIC020000047">
    <property type="protein sequence ID" value="KAG8037557.1"/>
    <property type="molecule type" value="Genomic_DNA"/>
</dbReference>
<gene>
    <name evidence="4" type="ORF">G9C98_005767</name>
</gene>
<dbReference type="FunFam" id="3.80.10.10:FF:000193">
    <property type="entry name" value="Leucine-rich repeat-containing protein 40"/>
    <property type="match status" value="1"/>
</dbReference>
<evidence type="ECO:0000313" key="5">
    <source>
        <dbReference type="Proteomes" id="UP000729913"/>
    </source>
</evidence>
<dbReference type="PROSITE" id="PS51450">
    <property type="entry name" value="LRR"/>
    <property type="match status" value="10"/>
</dbReference>
<dbReference type="SMART" id="SM00364">
    <property type="entry name" value="LRR_BAC"/>
    <property type="match status" value="7"/>
</dbReference>
<accession>A0A8J5QWI2</accession>
<comment type="caution">
    <text evidence="4">The sequence shown here is derived from an EMBL/GenBank/DDBJ whole genome shotgun (WGS) entry which is preliminary data.</text>
</comment>
<dbReference type="Pfam" id="PF13855">
    <property type="entry name" value="LRR_8"/>
    <property type="match status" value="2"/>
</dbReference>
<dbReference type="InterPro" id="IPR025875">
    <property type="entry name" value="Leu-rich_rpt_4"/>
</dbReference>
<dbReference type="AlphaFoldDB" id="A0A8J5QWI2"/>
<dbReference type="SMART" id="SM00365">
    <property type="entry name" value="LRR_SD22"/>
    <property type="match status" value="5"/>
</dbReference>
<dbReference type="OrthoDB" id="660555at2759"/>
<keyword evidence="5" id="KW-1185">Reference proteome</keyword>
<dbReference type="InterPro" id="IPR001611">
    <property type="entry name" value="Leu-rich_rpt"/>
</dbReference>
<dbReference type="InterPro" id="IPR050216">
    <property type="entry name" value="LRR_domain-containing"/>
</dbReference>
<dbReference type="Pfam" id="PF12799">
    <property type="entry name" value="LRR_4"/>
    <property type="match status" value="1"/>
</dbReference>
<reference evidence="4" key="2">
    <citation type="submission" date="2021-04" db="EMBL/GenBank/DDBJ databases">
        <title>Genome-wide patterns of bracovirus chromosomal integration into multiple host tissues during parasitism.</title>
        <authorList>
            <person name="Chebbi M.A.C."/>
        </authorList>
    </citation>
    <scope>NUCLEOTIDE SEQUENCE</scope>
    <source>
        <tissue evidence="4">Whole body</tissue>
    </source>
</reference>
<dbReference type="InterPro" id="IPR003591">
    <property type="entry name" value="Leu-rich_rpt_typical-subtyp"/>
</dbReference>
<dbReference type="InterPro" id="IPR055414">
    <property type="entry name" value="LRR_R13L4/SHOC2-like"/>
</dbReference>
<evidence type="ECO:0000313" key="4">
    <source>
        <dbReference type="EMBL" id="KAG8037557.1"/>
    </source>
</evidence>
<proteinExistence type="predicted"/>
<dbReference type="PANTHER" id="PTHR48051">
    <property type="match status" value="1"/>
</dbReference>
<evidence type="ECO:0000256" key="1">
    <source>
        <dbReference type="ARBA" id="ARBA00022614"/>
    </source>
</evidence>
<dbReference type="Pfam" id="PF00560">
    <property type="entry name" value="LRR_1"/>
    <property type="match status" value="1"/>
</dbReference>